<dbReference type="PANTHER" id="PTHR37846">
    <property type="entry name" value="YALI0B21296P"/>
    <property type="match status" value="1"/>
</dbReference>
<evidence type="ECO:0000313" key="5">
    <source>
        <dbReference type="Proteomes" id="UP001147747"/>
    </source>
</evidence>
<evidence type="ECO:0000256" key="2">
    <source>
        <dbReference type="SAM" id="Phobius"/>
    </source>
</evidence>
<dbReference type="EMBL" id="JAPZBU010000004">
    <property type="protein sequence ID" value="KAJ5408843.1"/>
    <property type="molecule type" value="Genomic_DNA"/>
</dbReference>
<dbReference type="PANTHER" id="PTHR37846:SF1">
    <property type="entry name" value="DEACETYLASE-LIKE PROTEIN"/>
    <property type="match status" value="1"/>
</dbReference>
<reference evidence="4" key="1">
    <citation type="submission" date="2022-12" db="EMBL/GenBank/DDBJ databases">
        <authorList>
            <person name="Petersen C."/>
        </authorList>
    </citation>
    <scope>NUCLEOTIDE SEQUENCE</scope>
    <source>
        <strain evidence="4">IBT 29677</strain>
    </source>
</reference>
<feature type="region of interest" description="Disordered" evidence="1">
    <location>
        <begin position="63"/>
        <end position="86"/>
    </location>
</feature>
<feature type="domain" description="DUF7719" evidence="3">
    <location>
        <begin position="249"/>
        <end position="318"/>
    </location>
</feature>
<dbReference type="InterPro" id="IPR056136">
    <property type="entry name" value="DUF7719"/>
</dbReference>
<dbReference type="Proteomes" id="UP001147747">
    <property type="component" value="Unassembled WGS sequence"/>
</dbReference>
<dbReference type="GeneID" id="81366343"/>
<evidence type="ECO:0000259" key="3">
    <source>
        <dbReference type="Pfam" id="PF24841"/>
    </source>
</evidence>
<evidence type="ECO:0000256" key="1">
    <source>
        <dbReference type="SAM" id="MobiDB-lite"/>
    </source>
</evidence>
<keyword evidence="2" id="KW-1133">Transmembrane helix</keyword>
<feature type="compositionally biased region" description="Low complexity" evidence="1">
    <location>
        <begin position="12"/>
        <end position="23"/>
    </location>
</feature>
<comment type="caution">
    <text evidence="4">The sequence shown here is derived from an EMBL/GenBank/DDBJ whole genome shotgun (WGS) entry which is preliminary data.</text>
</comment>
<gene>
    <name evidence="4" type="ORF">N7509_002726</name>
</gene>
<feature type="transmembrane region" description="Helical" evidence="2">
    <location>
        <begin position="248"/>
        <end position="266"/>
    </location>
</feature>
<evidence type="ECO:0000313" key="4">
    <source>
        <dbReference type="EMBL" id="KAJ5408843.1"/>
    </source>
</evidence>
<sequence>MDAPRNRKQRRAAAATSSLSSTSPVHEIDIPLAHPPRDNPPQKASERTLYDIIAERQNELQAKADKANKARGMPGIPLGQELPPMGKGTRFVTVDASGNIVETDGNIDNDELVDEDSQKHKAGGKVQSSIKDDVDDEDSDVDNPLPPFIDTVLLSMPLTTLHGTLSYLAAYQYAESTDAIQIIKDSIMFTFPLLTFLVHLVHGHIFSFRLRSTSNLLAESAQPISLIPITRDKLTVSFLRRLIFPPSIRTLVFLPISIMLGVHLITVTNGEPYYAVMKKAPAYGTVWIWFILELSFGPAVLGALGPLIWGVWWKGYGIV</sequence>
<dbReference type="RefSeq" id="XP_056493158.1">
    <property type="nucleotide sequence ID" value="XM_056627363.1"/>
</dbReference>
<dbReference type="AlphaFoldDB" id="A0A9W9W9J8"/>
<organism evidence="4 5">
    <name type="scientific">Penicillium cosmopolitanum</name>
    <dbReference type="NCBI Taxonomy" id="1131564"/>
    <lineage>
        <taxon>Eukaryota</taxon>
        <taxon>Fungi</taxon>
        <taxon>Dikarya</taxon>
        <taxon>Ascomycota</taxon>
        <taxon>Pezizomycotina</taxon>
        <taxon>Eurotiomycetes</taxon>
        <taxon>Eurotiomycetidae</taxon>
        <taxon>Eurotiales</taxon>
        <taxon>Aspergillaceae</taxon>
        <taxon>Penicillium</taxon>
    </lineage>
</organism>
<feature type="region of interest" description="Disordered" evidence="1">
    <location>
        <begin position="103"/>
        <end position="139"/>
    </location>
</feature>
<dbReference type="Pfam" id="PF24841">
    <property type="entry name" value="DUF7719"/>
    <property type="match status" value="1"/>
</dbReference>
<protein>
    <recommendedName>
        <fullName evidence="3">DUF7719 domain-containing protein</fullName>
    </recommendedName>
</protein>
<dbReference type="OrthoDB" id="5597489at2759"/>
<proteinExistence type="predicted"/>
<keyword evidence="5" id="KW-1185">Reference proteome</keyword>
<feature type="compositionally biased region" description="Basic residues" evidence="1">
    <location>
        <begin position="1"/>
        <end position="11"/>
    </location>
</feature>
<keyword evidence="2" id="KW-0812">Transmembrane</keyword>
<keyword evidence="2" id="KW-0472">Membrane</keyword>
<feature type="transmembrane region" description="Helical" evidence="2">
    <location>
        <begin position="286"/>
        <end position="313"/>
    </location>
</feature>
<accession>A0A9W9W9J8</accession>
<feature type="region of interest" description="Disordered" evidence="1">
    <location>
        <begin position="1"/>
        <end position="45"/>
    </location>
</feature>
<name>A0A9W9W9J8_9EURO</name>
<reference evidence="4" key="2">
    <citation type="journal article" date="2023" name="IMA Fungus">
        <title>Comparative genomic study of the Penicillium genus elucidates a diverse pangenome and 15 lateral gene transfer events.</title>
        <authorList>
            <person name="Petersen C."/>
            <person name="Sorensen T."/>
            <person name="Nielsen M.R."/>
            <person name="Sondergaard T.E."/>
            <person name="Sorensen J.L."/>
            <person name="Fitzpatrick D.A."/>
            <person name="Frisvad J.C."/>
            <person name="Nielsen K.L."/>
        </authorList>
    </citation>
    <scope>NUCLEOTIDE SEQUENCE</scope>
    <source>
        <strain evidence="4">IBT 29677</strain>
    </source>
</reference>
<feature type="compositionally biased region" description="Acidic residues" evidence="1">
    <location>
        <begin position="105"/>
        <end position="115"/>
    </location>
</feature>